<dbReference type="Gene3D" id="1.10.246.130">
    <property type="match status" value="1"/>
</dbReference>
<dbReference type="UniPathway" id="UPA00204"/>
<comment type="function">
    <text evidence="3">Cleaves the gamma-glutamyl peptide bond of glutathione and glutathione conjugates.</text>
</comment>
<dbReference type="EC" id="2.3.2.2" evidence="3"/>
<dbReference type="Proteomes" id="UP000193218">
    <property type="component" value="Unassembled WGS sequence"/>
</dbReference>
<dbReference type="InterPro" id="IPR000101">
    <property type="entry name" value="GGT_peptidase"/>
</dbReference>
<proteinExistence type="predicted"/>
<comment type="catalytic activity">
    <reaction evidence="3">
        <text>glutathione + H2O = L-cysteinylglycine + L-glutamate</text>
        <dbReference type="Rhea" id="RHEA:28807"/>
        <dbReference type="ChEBI" id="CHEBI:15377"/>
        <dbReference type="ChEBI" id="CHEBI:29985"/>
        <dbReference type="ChEBI" id="CHEBI:57925"/>
        <dbReference type="ChEBI" id="CHEBI:61694"/>
        <dbReference type="EC" id="3.4.19.13"/>
    </reaction>
</comment>
<dbReference type="EMBL" id="NBSH01000011">
    <property type="protein sequence ID" value="ORX35421.1"/>
    <property type="molecule type" value="Genomic_DNA"/>
</dbReference>
<dbReference type="InterPro" id="IPR043138">
    <property type="entry name" value="GGT_lsub"/>
</dbReference>
<dbReference type="RefSeq" id="XP_021869611.1">
    <property type="nucleotide sequence ID" value="XM_022016557.1"/>
</dbReference>
<accession>A0A1Y1UBK3</accession>
<dbReference type="InterPro" id="IPR029055">
    <property type="entry name" value="Ntn_hydrolases_N"/>
</dbReference>
<sequence>MPSGVITCEQLRASEIGRGILAAGGNAVDAIIATTLAVHTLSPYHSDLGGGGFALIRKPDGTYDGLDFRQSAPLAANANKLKDFKQSDAVAVLVPGVVKGLEDLHKKYGKLPWKRLFKECIALAEDGFEMKQDLYRYTANLCGDPNNQDTPDRTNRRGSDIEHDRSYDWLFDRTDEILPPTSIVRRTEYAKTLREIADHGSAAFYEGPMAEATVKVVQDRGGILTMDDMARYKTSWVKPMKGDYQGKALWSLPAPAGGSIWIYALQILSHMEISGHRSLNDYHRLIEALKLAYPGRDGLGDPDFIEGLDEMQQKFIQAAYSKERSSLLDESKTSEAEYYQTSTIHRKRNGEDHGTSPLCAADGSGLIVCLTSTVGQCYGSHIIVPGYGFVMNDTLSDFAIKGDCDCGEDGPCSANYIGGGRRPLSSCCPYIVEDNNGRVLLAGAGAGGSTIISGNVQVVKNVLNYGLSAFEAVRSSRLHNQASPESTKLEKASNHQGVKIDGFANDIVQALRSRGHKIEMVPQSESTVVAIKFTYDTGSVNWEPAADTRKENSGSVVFYHFSDGNEAEETHPLGQAEG</sequence>
<evidence type="ECO:0000313" key="5">
    <source>
        <dbReference type="Proteomes" id="UP000193218"/>
    </source>
</evidence>
<dbReference type="PANTHER" id="PTHR11686">
    <property type="entry name" value="GAMMA GLUTAMYL TRANSPEPTIDASE"/>
    <property type="match status" value="1"/>
</dbReference>
<evidence type="ECO:0000313" key="4">
    <source>
        <dbReference type="EMBL" id="ORX35421.1"/>
    </source>
</evidence>
<keyword evidence="3" id="KW-0808">Transferase</keyword>
<reference evidence="4 5" key="1">
    <citation type="submission" date="2017-03" db="EMBL/GenBank/DDBJ databases">
        <title>Widespread Adenine N6-methylation of Active Genes in Fungi.</title>
        <authorList>
            <consortium name="DOE Joint Genome Institute"/>
            <person name="Mondo S.J."/>
            <person name="Dannebaum R.O."/>
            <person name="Kuo R.C."/>
            <person name="Louie K.B."/>
            <person name="Bewick A.J."/>
            <person name="Labutti K."/>
            <person name="Haridas S."/>
            <person name="Kuo A."/>
            <person name="Salamov A."/>
            <person name="Ahrendt S.R."/>
            <person name="Lau R."/>
            <person name="Bowen B.P."/>
            <person name="Lipzen A."/>
            <person name="Sullivan W."/>
            <person name="Andreopoulos W.B."/>
            <person name="Clum A."/>
            <person name="Lindquist E."/>
            <person name="Daum C."/>
            <person name="Northen T.R."/>
            <person name="Ramamoorthy G."/>
            <person name="Schmitz R.J."/>
            <person name="Gryganskyi A."/>
            <person name="Culley D."/>
            <person name="Magnuson J."/>
            <person name="James T.Y."/>
            <person name="O'Malley M.A."/>
            <person name="Stajich J.E."/>
            <person name="Spatafora J.W."/>
            <person name="Visel A."/>
            <person name="Grigoriev I.V."/>
        </authorList>
    </citation>
    <scope>NUCLEOTIDE SEQUENCE [LARGE SCALE GENOMIC DNA]</scope>
    <source>
        <strain evidence="4 5">NRRL Y-17943</strain>
    </source>
</reference>
<organism evidence="4 5">
    <name type="scientific">Kockovaella imperatae</name>
    <dbReference type="NCBI Taxonomy" id="4999"/>
    <lineage>
        <taxon>Eukaryota</taxon>
        <taxon>Fungi</taxon>
        <taxon>Dikarya</taxon>
        <taxon>Basidiomycota</taxon>
        <taxon>Agaricomycotina</taxon>
        <taxon>Tremellomycetes</taxon>
        <taxon>Tremellales</taxon>
        <taxon>Cuniculitremaceae</taxon>
        <taxon>Kockovaella</taxon>
    </lineage>
</organism>
<comment type="catalytic activity">
    <reaction evidence="3">
        <text>an S-substituted glutathione + H2O = an S-substituted L-cysteinylglycine + L-glutamate</text>
        <dbReference type="Rhea" id="RHEA:59468"/>
        <dbReference type="ChEBI" id="CHEBI:15377"/>
        <dbReference type="ChEBI" id="CHEBI:29985"/>
        <dbReference type="ChEBI" id="CHEBI:90779"/>
        <dbReference type="ChEBI" id="CHEBI:143103"/>
        <dbReference type="EC" id="3.4.19.13"/>
    </reaction>
</comment>
<dbReference type="GO" id="GO:0103068">
    <property type="term" value="F:leukotriene C4 gamma-glutamyl transferase activity"/>
    <property type="evidence" value="ECO:0007669"/>
    <property type="project" value="UniProtKB-EC"/>
</dbReference>
<dbReference type="EC" id="3.4.19.13" evidence="3"/>
<dbReference type="PANTHER" id="PTHR11686:SF62">
    <property type="entry name" value="GLUTATHIONE HYDROLASE"/>
    <property type="match status" value="1"/>
</dbReference>
<dbReference type="InterPro" id="IPR043137">
    <property type="entry name" value="GGT_ssub_C"/>
</dbReference>
<feature type="binding site" evidence="2">
    <location>
        <position position="448"/>
    </location>
    <ligand>
        <name>L-glutamate</name>
        <dbReference type="ChEBI" id="CHEBI:29985"/>
    </ligand>
</feature>
<evidence type="ECO:0000256" key="3">
    <source>
        <dbReference type="RuleBase" id="RU368068"/>
    </source>
</evidence>
<dbReference type="OrthoDB" id="1081007at2759"/>
<dbReference type="AlphaFoldDB" id="A0A1Y1UBK3"/>
<evidence type="ECO:0000256" key="2">
    <source>
        <dbReference type="PIRSR" id="PIRSR600101-2"/>
    </source>
</evidence>
<dbReference type="GO" id="GO:0036374">
    <property type="term" value="F:glutathione hydrolase activity"/>
    <property type="evidence" value="ECO:0007669"/>
    <property type="project" value="UniProtKB-UniRule"/>
</dbReference>
<feature type="binding site" evidence="2">
    <location>
        <begin position="425"/>
        <end position="426"/>
    </location>
    <ligand>
        <name>L-glutamate</name>
        <dbReference type="ChEBI" id="CHEBI:29985"/>
    </ligand>
</feature>
<dbReference type="Pfam" id="PF01019">
    <property type="entry name" value="G_glu_transpept"/>
    <property type="match status" value="1"/>
</dbReference>
<feature type="active site" description="Nucleophile" evidence="1">
    <location>
        <position position="355"/>
    </location>
</feature>
<dbReference type="STRING" id="4999.A0A1Y1UBK3"/>
<evidence type="ECO:0000256" key="1">
    <source>
        <dbReference type="PIRSR" id="PIRSR600101-1"/>
    </source>
</evidence>
<dbReference type="InParanoid" id="A0A1Y1UBK3"/>
<feature type="binding site" evidence="2">
    <location>
        <position position="397"/>
    </location>
    <ligand>
        <name>L-glutamate</name>
        <dbReference type="ChEBI" id="CHEBI:29985"/>
    </ligand>
</feature>
<comment type="catalytic activity">
    <reaction evidence="3">
        <text>an N-terminal (5-L-glutamyl)-[peptide] + an alpha-amino acid = 5-L-glutamyl amino acid + an N-terminal L-alpha-aminoacyl-[peptide]</text>
        <dbReference type="Rhea" id="RHEA:23904"/>
        <dbReference type="Rhea" id="RHEA-COMP:9780"/>
        <dbReference type="Rhea" id="RHEA-COMP:9795"/>
        <dbReference type="ChEBI" id="CHEBI:77644"/>
        <dbReference type="ChEBI" id="CHEBI:78597"/>
        <dbReference type="ChEBI" id="CHEBI:78599"/>
        <dbReference type="ChEBI" id="CHEBI:78608"/>
        <dbReference type="EC" id="2.3.2.2"/>
    </reaction>
</comment>
<feature type="binding site" evidence="2">
    <location>
        <position position="69"/>
    </location>
    <ligand>
        <name>L-glutamate</name>
        <dbReference type="ChEBI" id="CHEBI:29985"/>
    </ligand>
</feature>
<dbReference type="GeneID" id="33558366"/>
<dbReference type="GO" id="GO:0006751">
    <property type="term" value="P:glutathione catabolic process"/>
    <property type="evidence" value="ECO:0007669"/>
    <property type="project" value="UniProtKB-UniRule"/>
</dbReference>
<dbReference type="PRINTS" id="PR01210">
    <property type="entry name" value="GGTRANSPTASE"/>
</dbReference>
<dbReference type="Gene3D" id="3.60.20.40">
    <property type="match status" value="1"/>
</dbReference>
<comment type="pathway">
    <text evidence="3">Sulfur metabolism; glutathione metabolism.</text>
</comment>
<keyword evidence="3" id="KW-0378">Hydrolase</keyword>
<keyword evidence="5" id="KW-1185">Reference proteome</keyword>
<protein>
    <recommendedName>
        <fullName evidence="3">Glutathione hydrolase</fullName>
        <ecNumber evidence="3">2.3.2.2</ecNumber>
        <ecNumber evidence="3">3.4.19.13</ecNumber>
    </recommendedName>
    <alternativeName>
        <fullName evidence="3">Gamma-glutamyltransferase</fullName>
    </alternativeName>
    <alternativeName>
        <fullName evidence="3">Gamma-glutamyltranspeptidase</fullName>
    </alternativeName>
</protein>
<dbReference type="GO" id="GO:0005886">
    <property type="term" value="C:plasma membrane"/>
    <property type="evidence" value="ECO:0007669"/>
    <property type="project" value="TreeGrafter"/>
</dbReference>
<keyword evidence="3" id="KW-0012">Acyltransferase</keyword>
<dbReference type="SUPFAM" id="SSF56235">
    <property type="entry name" value="N-terminal nucleophile aminohydrolases (Ntn hydrolases)"/>
    <property type="match status" value="1"/>
</dbReference>
<name>A0A1Y1UBK3_9TREE</name>
<gene>
    <name evidence="4" type="ORF">BD324DRAFT_632772</name>
</gene>
<comment type="caution">
    <text evidence="4">The sequence shown here is derived from an EMBL/GenBank/DDBJ whole genome shotgun (WGS) entry which is preliminary data.</text>
</comment>